<dbReference type="Gene3D" id="3.90.550.50">
    <property type="match status" value="1"/>
</dbReference>
<organism evidence="1 2">
    <name type="scientific">Aureobasidium vineae</name>
    <dbReference type="NCBI Taxonomy" id="2773715"/>
    <lineage>
        <taxon>Eukaryota</taxon>
        <taxon>Fungi</taxon>
        <taxon>Dikarya</taxon>
        <taxon>Ascomycota</taxon>
        <taxon>Pezizomycotina</taxon>
        <taxon>Dothideomycetes</taxon>
        <taxon>Dothideomycetidae</taxon>
        <taxon>Dothideales</taxon>
        <taxon>Saccotheciaceae</taxon>
        <taxon>Aureobasidium</taxon>
    </lineage>
</organism>
<evidence type="ECO:0000313" key="2">
    <source>
        <dbReference type="Proteomes" id="UP000716446"/>
    </source>
</evidence>
<sequence>MACFAGFVLWNSSSLGDLLQIRKNFQDQHIFDALSGVSPEFIDHHKDFELYRNLRRDGRAVLKSSDLSGSGTEATQRHAKASLLEYLVVLDSSKPHYTGSIMFIGDTVFAHGGSGFMVSQPAMRMVVNQYTAHKAEIEAYTDGHWAGDCVLGKVFTEAGVKFTDAWPIMQ</sequence>
<dbReference type="AlphaFoldDB" id="A0A9N8JAX5"/>
<proteinExistence type="predicted"/>
<dbReference type="EMBL" id="CAIJEN010000003">
    <property type="protein sequence ID" value="CAD0083777.1"/>
    <property type="molecule type" value="Genomic_DNA"/>
</dbReference>
<keyword evidence="2" id="KW-1185">Reference proteome</keyword>
<name>A0A9N8JAX5_9PEZI</name>
<comment type="caution">
    <text evidence="1">The sequence shown here is derived from an EMBL/GenBank/DDBJ whole genome shotgun (WGS) entry which is preliminary data.</text>
</comment>
<evidence type="ECO:0000313" key="1">
    <source>
        <dbReference type="EMBL" id="CAD0083777.1"/>
    </source>
</evidence>
<protein>
    <submittedName>
        <fullName evidence="1">Uncharacterized protein</fullName>
    </submittedName>
</protein>
<gene>
    <name evidence="1" type="ORF">AWRI4619_LOCUS2344</name>
</gene>
<reference evidence="1" key="1">
    <citation type="submission" date="2020-06" db="EMBL/GenBank/DDBJ databases">
        <authorList>
            <person name="Onetto C."/>
        </authorList>
    </citation>
    <scope>NUCLEOTIDE SEQUENCE</scope>
</reference>
<accession>A0A9N8JAX5</accession>
<dbReference type="Proteomes" id="UP000716446">
    <property type="component" value="Unassembled WGS sequence"/>
</dbReference>